<evidence type="ECO:0000256" key="1">
    <source>
        <dbReference type="SAM" id="Coils"/>
    </source>
</evidence>
<dbReference type="GO" id="GO:0009288">
    <property type="term" value="C:bacterial-type flagellum"/>
    <property type="evidence" value="ECO:0007669"/>
    <property type="project" value="InterPro"/>
</dbReference>
<dbReference type="Gene3D" id="6.10.10.10">
    <property type="entry name" value="Flagellar export chaperone, C-terminal domain"/>
    <property type="match status" value="1"/>
</dbReference>
<dbReference type="EMBL" id="PDKO01000003">
    <property type="protein sequence ID" value="RXJ63703.1"/>
    <property type="molecule type" value="Genomic_DNA"/>
</dbReference>
<dbReference type="Gene3D" id="1.20.1330.10">
    <property type="entry name" value="f41 fragment of flagellin, N-terminal domain"/>
    <property type="match status" value="1"/>
</dbReference>
<sequence length="267" mass="30042">MDVNSIKNSVGSLNNLSNPQIAKPNQASNIQNNDEFLNLSINEYNQKRDELSNSLQAFNQGIGISKTAQKGLAKEEESLKNIQNMLTQIDNNADLYENNNQVKNSINAQLQTFKEEAYNTRYNKEQLISLDDFEENLTIEISTKDAYFSIEKPNTPLIASSVSQTIKKSDLNNQEDIQKSLDSVERGLNDLGNIQSQFEELNNNLETAAKNSIEEQINLSNQNSKNRNYNFSKEVTEFSKSNINSNSGYLAASQANIVQEQSVRLLT</sequence>
<dbReference type="AlphaFoldDB" id="A0A4Q0Y203"/>
<name>A0A4Q0Y203_9BACT</name>
<reference evidence="4 5" key="1">
    <citation type="submission" date="2017-10" db="EMBL/GenBank/DDBJ databases">
        <title>Genomics of the genus Arcobacter.</title>
        <authorList>
            <person name="Perez-Cataluna A."/>
            <person name="Figueras M.J."/>
        </authorList>
    </citation>
    <scope>NUCLEOTIDE SEQUENCE [LARGE SCALE GENOMIC DNA]</scope>
    <source>
        <strain evidence="4 5">DSM 24636</strain>
    </source>
</reference>
<protein>
    <recommendedName>
        <fullName evidence="3">Flagellin C-terminal domain-containing protein</fullName>
    </recommendedName>
</protein>
<feature type="coiled-coil region" evidence="1">
    <location>
        <begin position="41"/>
        <end position="99"/>
    </location>
</feature>
<dbReference type="Pfam" id="PF00700">
    <property type="entry name" value="Flagellin_C"/>
    <property type="match status" value="1"/>
</dbReference>
<comment type="caution">
    <text evidence="4">The sequence shown here is derived from an EMBL/GenBank/DDBJ whole genome shotgun (WGS) entry which is preliminary data.</text>
</comment>
<proteinExistence type="predicted"/>
<keyword evidence="1" id="KW-0175">Coiled coil</keyword>
<evidence type="ECO:0000313" key="4">
    <source>
        <dbReference type="EMBL" id="RXJ63703.1"/>
    </source>
</evidence>
<feature type="region of interest" description="Disordered" evidence="2">
    <location>
        <begin position="1"/>
        <end position="26"/>
    </location>
</feature>
<dbReference type="Proteomes" id="UP000290191">
    <property type="component" value="Unassembled WGS sequence"/>
</dbReference>
<organism evidence="4 5">
    <name type="scientific">Halarcobacter anaerophilus</name>
    <dbReference type="NCBI Taxonomy" id="877500"/>
    <lineage>
        <taxon>Bacteria</taxon>
        <taxon>Pseudomonadati</taxon>
        <taxon>Campylobacterota</taxon>
        <taxon>Epsilonproteobacteria</taxon>
        <taxon>Campylobacterales</taxon>
        <taxon>Arcobacteraceae</taxon>
        <taxon>Halarcobacter</taxon>
    </lineage>
</organism>
<dbReference type="OrthoDB" id="5365400at2"/>
<accession>A0A4Q0Y203</accession>
<dbReference type="InterPro" id="IPR042187">
    <property type="entry name" value="Flagellin_C_sub2"/>
</dbReference>
<gene>
    <name evidence="4" type="ORF">CRV06_05805</name>
</gene>
<dbReference type="RefSeq" id="WP_129081733.1">
    <property type="nucleotide sequence ID" value="NZ_CP041070.1"/>
</dbReference>
<evidence type="ECO:0000313" key="5">
    <source>
        <dbReference type="Proteomes" id="UP000290191"/>
    </source>
</evidence>
<feature type="domain" description="Flagellin C-terminal" evidence="3">
    <location>
        <begin position="180"/>
        <end position="266"/>
    </location>
</feature>
<dbReference type="InterPro" id="IPR046358">
    <property type="entry name" value="Flagellin_C"/>
</dbReference>
<dbReference type="STRING" id="877500.GCA_000935065_00060"/>
<keyword evidence="5" id="KW-1185">Reference proteome</keyword>
<evidence type="ECO:0000256" key="2">
    <source>
        <dbReference type="SAM" id="MobiDB-lite"/>
    </source>
</evidence>
<evidence type="ECO:0000259" key="3">
    <source>
        <dbReference type="Pfam" id="PF00700"/>
    </source>
</evidence>